<dbReference type="InterPro" id="IPR050523">
    <property type="entry name" value="AKR_Detox_Biosynth"/>
</dbReference>
<dbReference type="Gene3D" id="3.20.20.100">
    <property type="entry name" value="NADP-dependent oxidoreductase domain"/>
    <property type="match status" value="1"/>
</dbReference>
<dbReference type="Pfam" id="PF00248">
    <property type="entry name" value="Aldo_ket_red"/>
    <property type="match status" value="1"/>
</dbReference>
<sequence length="328" mass="35162">MKYVAFGNTGLRVSQVSLGTGNFGTGWGHGADPEVSKSLFNAYAEAGGNFIDTADIYQFGESEELVGELLKGRREDFVLATKYTNGANPNANRLVTGNSRKAMVASVEASLKRLGTDRIDMYWVHHPDGVTPLEEILRGLDDLARAGKILYAGLSNFSAWQLSRAVTIAELTRSLPIAAVQFEHSLVRREPEADIFPASQAFNLGMVTWSPLGGGLLTGKYRKGEAGRAEALGGKVFQPENSAQRTEVLDTVIKIAEELGTTPGQVALAWAGTHGSVPILGPRSLPHLVDNLAALNLQMTPEQIDRLDVVSSLNPAAPARTPIIWGGK</sequence>
<dbReference type="GO" id="GO:0016491">
    <property type="term" value="F:oxidoreductase activity"/>
    <property type="evidence" value="ECO:0007669"/>
    <property type="project" value="UniProtKB-KW"/>
</dbReference>
<evidence type="ECO:0000313" key="3">
    <source>
        <dbReference type="EMBL" id="QOJ92766.1"/>
    </source>
</evidence>
<dbReference type="PANTHER" id="PTHR43364">
    <property type="entry name" value="NADH-SPECIFIC METHYLGLYOXAL REDUCTASE-RELATED"/>
    <property type="match status" value="1"/>
</dbReference>
<dbReference type="AlphaFoldDB" id="A0A7L9GJT0"/>
<keyword evidence="1" id="KW-0560">Oxidoreductase</keyword>
<keyword evidence="4" id="KW-1185">Reference proteome</keyword>
<evidence type="ECO:0000259" key="2">
    <source>
        <dbReference type="Pfam" id="PF00248"/>
    </source>
</evidence>
<dbReference type="CDD" id="cd19080">
    <property type="entry name" value="AKR_AKR9A_9B"/>
    <property type="match status" value="1"/>
</dbReference>
<dbReference type="InterPro" id="IPR036812">
    <property type="entry name" value="NAD(P)_OxRdtase_dom_sf"/>
</dbReference>
<dbReference type="RefSeq" id="WP_003256624.1">
    <property type="nucleotide sequence ID" value="NZ_CP062699.1"/>
</dbReference>
<accession>A0A7L9GJT0</accession>
<organism evidence="3 4">
    <name type="scientific">Pseudomonas taiwanensis</name>
    <dbReference type="NCBI Taxonomy" id="470150"/>
    <lineage>
        <taxon>Bacteria</taxon>
        <taxon>Pseudomonadati</taxon>
        <taxon>Pseudomonadota</taxon>
        <taxon>Gammaproteobacteria</taxon>
        <taxon>Pseudomonadales</taxon>
        <taxon>Pseudomonadaceae</taxon>
        <taxon>Pseudomonas</taxon>
    </lineage>
</organism>
<dbReference type="Proteomes" id="UP000593847">
    <property type="component" value="Chromosome"/>
</dbReference>
<proteinExistence type="predicted"/>
<protein>
    <submittedName>
        <fullName evidence="3">Aldo/keto reductase</fullName>
    </submittedName>
</protein>
<evidence type="ECO:0000313" key="4">
    <source>
        <dbReference type="Proteomes" id="UP000593847"/>
    </source>
</evidence>
<gene>
    <name evidence="3" type="ORF">ICN73_07805</name>
</gene>
<reference evidence="3" key="1">
    <citation type="submission" date="2020-09" db="EMBL/GenBank/DDBJ databases">
        <title>Complete genome sequence of Pseudomonas taiwanensis CC, a plant growth-promoting and biotite-weathering strain.</title>
        <authorList>
            <person name="Cheng C."/>
        </authorList>
    </citation>
    <scope>NUCLEOTIDE SEQUENCE [LARGE SCALE GENOMIC DNA]</scope>
    <source>
        <strain evidence="3">WRS8</strain>
    </source>
</reference>
<dbReference type="PANTHER" id="PTHR43364:SF4">
    <property type="entry name" value="NAD(P)-LINKED OXIDOREDUCTASE SUPERFAMILY PROTEIN"/>
    <property type="match status" value="1"/>
</dbReference>
<dbReference type="GO" id="GO:0005829">
    <property type="term" value="C:cytosol"/>
    <property type="evidence" value="ECO:0007669"/>
    <property type="project" value="TreeGrafter"/>
</dbReference>
<feature type="domain" description="NADP-dependent oxidoreductase" evidence="2">
    <location>
        <begin position="16"/>
        <end position="309"/>
    </location>
</feature>
<name>A0A7L9GJT0_9PSED</name>
<evidence type="ECO:0000256" key="1">
    <source>
        <dbReference type="ARBA" id="ARBA00023002"/>
    </source>
</evidence>
<dbReference type="EMBL" id="CP062699">
    <property type="protein sequence ID" value="QOJ92766.1"/>
    <property type="molecule type" value="Genomic_DNA"/>
</dbReference>
<dbReference type="InterPro" id="IPR023210">
    <property type="entry name" value="NADP_OxRdtase_dom"/>
</dbReference>
<dbReference type="KEGG" id="ptai:ICN73_07805"/>
<dbReference type="SUPFAM" id="SSF51430">
    <property type="entry name" value="NAD(P)-linked oxidoreductase"/>
    <property type="match status" value="1"/>
</dbReference>